<evidence type="ECO:0000313" key="2">
    <source>
        <dbReference type="EnsemblMetazoa" id="BGLB012138-PB"/>
    </source>
</evidence>
<gene>
    <name evidence="2" type="primary">106079005</name>
</gene>
<dbReference type="VEuPathDB" id="VectorBase:BGLB012138"/>
<organism evidence="2 3">
    <name type="scientific">Biomphalaria glabrata</name>
    <name type="common">Bloodfluke planorb</name>
    <name type="synonym">Freshwater snail</name>
    <dbReference type="NCBI Taxonomy" id="6526"/>
    <lineage>
        <taxon>Eukaryota</taxon>
        <taxon>Metazoa</taxon>
        <taxon>Spiralia</taxon>
        <taxon>Lophotrochozoa</taxon>
        <taxon>Mollusca</taxon>
        <taxon>Gastropoda</taxon>
        <taxon>Heterobranchia</taxon>
        <taxon>Euthyneura</taxon>
        <taxon>Panpulmonata</taxon>
        <taxon>Hygrophila</taxon>
        <taxon>Lymnaeoidea</taxon>
        <taxon>Planorbidae</taxon>
        <taxon>Biomphalaria</taxon>
    </lineage>
</organism>
<reference evidence="2" key="1">
    <citation type="submission" date="2020-05" db="UniProtKB">
        <authorList>
            <consortium name="EnsemblMetazoa"/>
        </authorList>
    </citation>
    <scope>IDENTIFICATION</scope>
    <source>
        <strain evidence="2">BB02</strain>
    </source>
</reference>
<evidence type="ECO:0000256" key="1">
    <source>
        <dbReference type="SAM" id="MobiDB-lite"/>
    </source>
</evidence>
<protein>
    <submittedName>
        <fullName evidence="2">Uncharacterized protein</fullName>
    </submittedName>
</protein>
<dbReference type="AlphaFoldDB" id="A0A2C9K2Q5"/>
<evidence type="ECO:0000313" key="3">
    <source>
        <dbReference type="Proteomes" id="UP000076420"/>
    </source>
</evidence>
<feature type="region of interest" description="Disordered" evidence="1">
    <location>
        <begin position="18"/>
        <end position="60"/>
    </location>
</feature>
<name>A0A2C9K2Q5_BIOGL</name>
<dbReference type="EnsemblMetazoa" id="BGLB012138-RB">
    <property type="protein sequence ID" value="BGLB012138-PB"/>
    <property type="gene ID" value="BGLB012138"/>
</dbReference>
<sequence>MDSGELLDKQPIVAQEGGTFLNQGNEAFSSDSAESSQKPTAAKRFNEFVGKRSSPTGANVDSDLARELLQRFKSSHKNSDDQEALKQLTLLRSLTADDTSKRQYEFVGKRNYDFLGKRYDFIGKRAPYDFIGKRAQYEFIGKRAYDFLGKRHYDFLGKRSGTNEKGREDEEQDGGKRYSEFLGRRKRTEEQGSALMTDSARLAALLQNNSLRKRISEMLMKQRLAEQVPEFVGK</sequence>
<accession>A0A2C9K2Q5</accession>
<dbReference type="VEuPathDB" id="VectorBase:BGLAX_037617"/>
<dbReference type="KEGG" id="bgt:106079005"/>
<proteinExistence type="predicted"/>
<dbReference type="OrthoDB" id="6160412at2759"/>
<dbReference type="Proteomes" id="UP000076420">
    <property type="component" value="Unassembled WGS sequence"/>
</dbReference>
<feature type="compositionally biased region" description="Polar residues" evidence="1">
    <location>
        <begin position="20"/>
        <end position="39"/>
    </location>
</feature>